<accession>A0AAN7NGI7</accession>
<name>A0AAN7NGI7_MYCAM</name>
<gene>
    <name evidence="1" type="ORF">QYF61_001395</name>
</gene>
<sequence>MESSTVNKTKEDVLEGATGLCLDFLGMKTEHIRGREWEERHLKNNAIIRHSQHGLTKGKSCSTNLISYDKFTCLVDEGKEVDVVFLDFSKAFDTVLYSILLDKLSSCGMSRFTVCWVKKWLDSRAQRVVVNGATSGW</sequence>
<evidence type="ECO:0000313" key="1">
    <source>
        <dbReference type="EMBL" id="KAK4815407.1"/>
    </source>
</evidence>
<comment type="caution">
    <text evidence="1">The sequence shown here is derived from an EMBL/GenBank/DDBJ whole genome shotgun (WGS) entry which is preliminary data.</text>
</comment>
<dbReference type="PANTHER" id="PTHR33332">
    <property type="entry name" value="REVERSE TRANSCRIPTASE DOMAIN-CONTAINING PROTEIN"/>
    <property type="match status" value="1"/>
</dbReference>
<dbReference type="AlphaFoldDB" id="A0AAN7NGI7"/>
<organism evidence="1 2">
    <name type="scientific">Mycteria americana</name>
    <name type="common">Wood stork</name>
    <dbReference type="NCBI Taxonomy" id="33587"/>
    <lineage>
        <taxon>Eukaryota</taxon>
        <taxon>Metazoa</taxon>
        <taxon>Chordata</taxon>
        <taxon>Craniata</taxon>
        <taxon>Vertebrata</taxon>
        <taxon>Euteleostomi</taxon>
        <taxon>Archelosauria</taxon>
        <taxon>Archosauria</taxon>
        <taxon>Dinosauria</taxon>
        <taxon>Saurischia</taxon>
        <taxon>Theropoda</taxon>
        <taxon>Coelurosauria</taxon>
        <taxon>Aves</taxon>
        <taxon>Neognathae</taxon>
        <taxon>Neoaves</taxon>
        <taxon>Aequornithes</taxon>
        <taxon>Ciconiiformes</taxon>
        <taxon>Ciconiidae</taxon>
        <taxon>Mycteria</taxon>
    </lineage>
</organism>
<protein>
    <recommendedName>
        <fullName evidence="3">Rna-directed dna polymerase from mobile element jockey-like</fullName>
    </recommendedName>
</protein>
<reference evidence="1 2" key="1">
    <citation type="journal article" date="2023" name="J. Hered.">
        <title>Chromosome-level genome of the wood stork (Mycteria americana) provides insight into avian chromosome evolution.</title>
        <authorList>
            <person name="Flamio R. Jr."/>
            <person name="Ramstad K.M."/>
        </authorList>
    </citation>
    <scope>NUCLEOTIDE SEQUENCE [LARGE SCALE GENOMIC DNA]</scope>
    <source>
        <strain evidence="1">JAX WOST 10</strain>
    </source>
</reference>
<dbReference type="Proteomes" id="UP001333110">
    <property type="component" value="Unassembled WGS sequence"/>
</dbReference>
<evidence type="ECO:0000313" key="2">
    <source>
        <dbReference type="Proteomes" id="UP001333110"/>
    </source>
</evidence>
<dbReference type="EMBL" id="JAUNZN010000009">
    <property type="protein sequence ID" value="KAK4815407.1"/>
    <property type="molecule type" value="Genomic_DNA"/>
</dbReference>
<evidence type="ECO:0008006" key="3">
    <source>
        <dbReference type="Google" id="ProtNLM"/>
    </source>
</evidence>
<proteinExistence type="predicted"/>
<keyword evidence="2" id="KW-1185">Reference proteome</keyword>